<organism evidence="1">
    <name type="scientific">Candidatus Improbicoccus pseudotrichonymphae</name>
    <dbReference type="NCBI Taxonomy" id="3033792"/>
    <lineage>
        <taxon>Bacteria</taxon>
        <taxon>Bacillati</taxon>
        <taxon>Bacillota</taxon>
        <taxon>Clostridia</taxon>
        <taxon>Candidatus Improbicoccus</taxon>
    </lineage>
</organism>
<dbReference type="EMBL" id="AP027924">
    <property type="protein sequence ID" value="BED92030.1"/>
    <property type="molecule type" value="Genomic_DNA"/>
</dbReference>
<dbReference type="KEGG" id="ips:CfP315_0193"/>
<dbReference type="EMBL" id="AP027924">
    <property type="protein sequence ID" value="BED91681.1"/>
    <property type="molecule type" value="Genomic_DNA"/>
</dbReference>
<dbReference type="Proteomes" id="UP001337580">
    <property type="component" value="Chromosome"/>
</dbReference>
<reference evidence="1" key="1">
    <citation type="journal article" date="2023" name="ISME J.">
        <title>Emergence of putative energy parasites within Clostridia revealed by genome analysis of a novel endosymbiotic clade.</title>
        <authorList>
            <person name="Takahashi K."/>
            <person name="Kuwahara H."/>
            <person name="Horikawa Y."/>
            <person name="Izawa K."/>
            <person name="Kato D."/>
            <person name="Inagaki T."/>
            <person name="Yuki M."/>
            <person name="Ohkuma M."/>
            <person name="Hongoh Y."/>
        </authorList>
    </citation>
    <scope>NUCLEOTIDE SEQUENCE</scope>
    <source>
        <strain evidence="1">CfP3-15</strain>
    </source>
</reference>
<name>A0AA48HUN0_9FIRM</name>
<sequence length="130" mass="14043">MANFETDFDADKIFPKALLDEGLATEMIKAGQDILLPAIQRNANKHIGKTRALSGSLKKTKVSVTSAGDVLGGVNFTGKDKNGMANAQKAIWIEYGTENFDAMPMVRPAVVASESAIKAAMNRVFERKVK</sequence>
<proteinExistence type="predicted"/>
<accession>A0AA48HUN0</accession>
<dbReference type="KEGG" id="ips:CfP315_0603"/>
<evidence type="ECO:0000313" key="2">
    <source>
        <dbReference type="EMBL" id="BED92030.1"/>
    </source>
</evidence>
<dbReference type="AlphaFoldDB" id="A0AA48HUN0"/>
<evidence type="ECO:0000313" key="1">
    <source>
        <dbReference type="EMBL" id="BED91681.1"/>
    </source>
</evidence>
<protein>
    <submittedName>
        <fullName evidence="1">Phage protein HK97 gp10 family</fullName>
    </submittedName>
</protein>
<gene>
    <name evidence="1" type="ORF">CfP315_0193</name>
    <name evidence="2" type="ORF">CfP315_0603</name>
</gene>